<evidence type="ECO:0000313" key="2">
    <source>
        <dbReference type="EMBL" id="VDO16262.1"/>
    </source>
</evidence>
<reference evidence="4" key="1">
    <citation type="submission" date="2017-02" db="UniProtKB">
        <authorList>
            <consortium name="WormBaseParasite"/>
        </authorList>
    </citation>
    <scope>IDENTIFICATION</scope>
</reference>
<evidence type="ECO:0000313" key="3">
    <source>
        <dbReference type="Proteomes" id="UP000280834"/>
    </source>
</evidence>
<organism evidence="4">
    <name type="scientific">Brugia timori</name>
    <dbReference type="NCBI Taxonomy" id="42155"/>
    <lineage>
        <taxon>Eukaryota</taxon>
        <taxon>Metazoa</taxon>
        <taxon>Ecdysozoa</taxon>
        <taxon>Nematoda</taxon>
        <taxon>Chromadorea</taxon>
        <taxon>Rhabditida</taxon>
        <taxon>Spirurina</taxon>
        <taxon>Spiruromorpha</taxon>
        <taxon>Filarioidea</taxon>
        <taxon>Onchocercidae</taxon>
        <taxon>Brugia</taxon>
    </lineage>
</organism>
<evidence type="ECO:0000313" key="4">
    <source>
        <dbReference type="WBParaSite" id="BTMF_0000488301-mRNA-1"/>
    </source>
</evidence>
<keyword evidence="3" id="KW-1185">Reference proteome</keyword>
<reference evidence="2 3" key="2">
    <citation type="submission" date="2018-11" db="EMBL/GenBank/DDBJ databases">
        <authorList>
            <consortium name="Pathogen Informatics"/>
        </authorList>
    </citation>
    <scope>NUCLEOTIDE SEQUENCE [LARGE SCALE GENOMIC DNA]</scope>
</reference>
<gene>
    <name evidence="2" type="ORF">BTMF_LOCUS4171</name>
</gene>
<dbReference type="AlphaFoldDB" id="A0A0R3QEU0"/>
<sequence>MVRLLLVVFVDRLMPILPTFYLPFAYNVVEDIIIMCCLFVVFPFPFSLNIQINIRLFIKNCILA</sequence>
<protein>
    <submittedName>
        <fullName evidence="2 4">Uncharacterized protein</fullName>
    </submittedName>
</protein>
<keyword evidence="1" id="KW-0812">Transmembrane</keyword>
<keyword evidence="1" id="KW-1133">Transmembrane helix</keyword>
<name>A0A0R3QEU0_9BILA</name>
<keyword evidence="1" id="KW-0472">Membrane</keyword>
<dbReference type="WBParaSite" id="BTMF_0000488301-mRNA-1">
    <property type="protein sequence ID" value="BTMF_0000488301-mRNA-1"/>
    <property type="gene ID" value="BTMF_0000488301"/>
</dbReference>
<dbReference type="Proteomes" id="UP000280834">
    <property type="component" value="Unassembled WGS sequence"/>
</dbReference>
<dbReference type="EMBL" id="UZAG01004036">
    <property type="protein sequence ID" value="VDO16262.1"/>
    <property type="molecule type" value="Genomic_DNA"/>
</dbReference>
<evidence type="ECO:0000256" key="1">
    <source>
        <dbReference type="SAM" id="Phobius"/>
    </source>
</evidence>
<accession>A0A0R3QEU0</accession>
<proteinExistence type="predicted"/>
<feature type="transmembrane region" description="Helical" evidence="1">
    <location>
        <begin position="20"/>
        <end position="46"/>
    </location>
</feature>